<reference evidence="2 3" key="1">
    <citation type="journal article" date="2008" name="Science">
        <title>The Physcomitrella genome reveals evolutionary insights into the conquest of land by plants.</title>
        <authorList>
            <person name="Rensing S."/>
            <person name="Lang D."/>
            <person name="Zimmer A."/>
            <person name="Terry A."/>
            <person name="Salamov A."/>
            <person name="Shapiro H."/>
            <person name="Nishiyama T."/>
            <person name="Perroud P.-F."/>
            <person name="Lindquist E."/>
            <person name="Kamisugi Y."/>
            <person name="Tanahashi T."/>
            <person name="Sakakibara K."/>
            <person name="Fujita T."/>
            <person name="Oishi K."/>
            <person name="Shin-I T."/>
            <person name="Kuroki Y."/>
            <person name="Toyoda A."/>
            <person name="Suzuki Y."/>
            <person name="Hashimoto A."/>
            <person name="Yamaguchi K."/>
            <person name="Sugano A."/>
            <person name="Kohara Y."/>
            <person name="Fujiyama A."/>
            <person name="Anterola A."/>
            <person name="Aoki S."/>
            <person name="Ashton N."/>
            <person name="Barbazuk W.B."/>
            <person name="Barker E."/>
            <person name="Bennetzen J."/>
            <person name="Bezanilla M."/>
            <person name="Blankenship R."/>
            <person name="Cho S.H."/>
            <person name="Dutcher S."/>
            <person name="Estelle M."/>
            <person name="Fawcett J.A."/>
            <person name="Gundlach H."/>
            <person name="Hanada K."/>
            <person name="Heyl A."/>
            <person name="Hicks K.A."/>
            <person name="Hugh J."/>
            <person name="Lohr M."/>
            <person name="Mayer K."/>
            <person name="Melkozernov A."/>
            <person name="Murata T."/>
            <person name="Nelson D."/>
            <person name="Pils B."/>
            <person name="Prigge M."/>
            <person name="Reiss B."/>
            <person name="Renner T."/>
            <person name="Rombauts S."/>
            <person name="Rushton P."/>
            <person name="Sanderfoot A."/>
            <person name="Schween G."/>
            <person name="Shiu S.-H."/>
            <person name="Stueber K."/>
            <person name="Theodoulou F.L."/>
            <person name="Tu H."/>
            <person name="Van de Peer Y."/>
            <person name="Verrier P.J."/>
            <person name="Waters E."/>
            <person name="Wood A."/>
            <person name="Yang L."/>
            <person name="Cove D."/>
            <person name="Cuming A."/>
            <person name="Hasebe M."/>
            <person name="Lucas S."/>
            <person name="Mishler D.B."/>
            <person name="Reski R."/>
            <person name="Grigoriev I."/>
            <person name="Quatrano R.S."/>
            <person name="Boore J.L."/>
        </authorList>
    </citation>
    <scope>NUCLEOTIDE SEQUENCE [LARGE SCALE GENOMIC DNA]</scope>
    <source>
        <strain evidence="2 3">cv. Gransden 2004</strain>
    </source>
</reference>
<evidence type="ECO:0000256" key="1">
    <source>
        <dbReference type="SAM" id="MobiDB-lite"/>
    </source>
</evidence>
<organism evidence="2 3">
    <name type="scientific">Physcomitrium patens</name>
    <name type="common">Spreading-leaved earth moss</name>
    <name type="synonym">Physcomitrella patens</name>
    <dbReference type="NCBI Taxonomy" id="3218"/>
    <lineage>
        <taxon>Eukaryota</taxon>
        <taxon>Viridiplantae</taxon>
        <taxon>Streptophyta</taxon>
        <taxon>Embryophyta</taxon>
        <taxon>Bryophyta</taxon>
        <taxon>Bryophytina</taxon>
        <taxon>Bryopsida</taxon>
        <taxon>Funariidae</taxon>
        <taxon>Funariales</taxon>
        <taxon>Funariaceae</taxon>
        <taxon>Physcomitrium</taxon>
    </lineage>
</organism>
<feature type="region of interest" description="Disordered" evidence="1">
    <location>
        <begin position="1"/>
        <end position="20"/>
    </location>
</feature>
<dbReference type="Gramene" id="Pp3c8_8670V3.3">
    <property type="protein sequence ID" value="PAC:32965668.CDS.1"/>
    <property type="gene ID" value="Pp3c8_8670"/>
</dbReference>
<protein>
    <submittedName>
        <fullName evidence="2">Uncharacterized protein</fullName>
    </submittedName>
</protein>
<sequence length="85" mass="9643">MLGNTETDSGHPLPQSSPPFSFIRSCYYTLVLDCCSRSTVDAHIHSCSEEPKNVIRFFNPFSILSEFCVHIHVNLSFELFPFVCV</sequence>
<evidence type="ECO:0000313" key="3">
    <source>
        <dbReference type="Proteomes" id="UP000006727"/>
    </source>
</evidence>
<dbReference type="EnsemblPlants" id="Pp3c8_8670V3.3">
    <property type="protein sequence ID" value="PAC:32965668.CDS.1"/>
    <property type="gene ID" value="Pp3c8_8670"/>
</dbReference>
<evidence type="ECO:0000313" key="2">
    <source>
        <dbReference type="EnsemblPlants" id="PAC:32965667.CDS.1"/>
    </source>
</evidence>
<reference evidence="2 3" key="2">
    <citation type="journal article" date="2018" name="Plant J.">
        <title>The Physcomitrella patens chromosome-scale assembly reveals moss genome structure and evolution.</title>
        <authorList>
            <person name="Lang D."/>
            <person name="Ullrich K.K."/>
            <person name="Murat F."/>
            <person name="Fuchs J."/>
            <person name="Jenkins J."/>
            <person name="Haas F.B."/>
            <person name="Piednoel M."/>
            <person name="Gundlach H."/>
            <person name="Van Bel M."/>
            <person name="Meyberg R."/>
            <person name="Vives C."/>
            <person name="Morata J."/>
            <person name="Symeonidi A."/>
            <person name="Hiss M."/>
            <person name="Muchero W."/>
            <person name="Kamisugi Y."/>
            <person name="Saleh O."/>
            <person name="Blanc G."/>
            <person name="Decker E.L."/>
            <person name="van Gessel N."/>
            <person name="Grimwood J."/>
            <person name="Hayes R.D."/>
            <person name="Graham S.W."/>
            <person name="Gunter L.E."/>
            <person name="McDaniel S.F."/>
            <person name="Hoernstein S.N.W."/>
            <person name="Larsson A."/>
            <person name="Li F.W."/>
            <person name="Perroud P.F."/>
            <person name="Phillips J."/>
            <person name="Ranjan P."/>
            <person name="Rokshar D.S."/>
            <person name="Rothfels C.J."/>
            <person name="Schneider L."/>
            <person name="Shu S."/>
            <person name="Stevenson D.W."/>
            <person name="Thummler F."/>
            <person name="Tillich M."/>
            <person name="Villarreal Aguilar J.C."/>
            <person name="Widiez T."/>
            <person name="Wong G.K."/>
            <person name="Wymore A."/>
            <person name="Zhang Y."/>
            <person name="Zimmer A.D."/>
            <person name="Quatrano R.S."/>
            <person name="Mayer K.F.X."/>
            <person name="Goodstein D."/>
            <person name="Casacuberta J.M."/>
            <person name="Vandepoele K."/>
            <person name="Reski R."/>
            <person name="Cuming A.C."/>
            <person name="Tuskan G.A."/>
            <person name="Maumus F."/>
            <person name="Salse J."/>
            <person name="Schmutz J."/>
            <person name="Rensing S.A."/>
        </authorList>
    </citation>
    <scope>NUCLEOTIDE SEQUENCE [LARGE SCALE GENOMIC DNA]</scope>
    <source>
        <strain evidence="2 3">cv. Gransden 2004</strain>
    </source>
</reference>
<dbReference type="AlphaFoldDB" id="A0A7I4EWL0"/>
<keyword evidence="3" id="KW-1185">Reference proteome</keyword>
<dbReference type="Gramene" id="Pp3c8_8670V3.2">
    <property type="protein sequence ID" value="PAC:32965667.CDS.1"/>
    <property type="gene ID" value="Pp3c8_8670"/>
</dbReference>
<dbReference type="Proteomes" id="UP000006727">
    <property type="component" value="Chromosome 8"/>
</dbReference>
<reference evidence="2" key="3">
    <citation type="submission" date="2020-12" db="UniProtKB">
        <authorList>
            <consortium name="EnsemblPlants"/>
        </authorList>
    </citation>
    <scope>IDENTIFICATION</scope>
</reference>
<dbReference type="EnsemblPlants" id="Pp3c8_8670V3.2">
    <property type="protein sequence ID" value="PAC:32965667.CDS.1"/>
    <property type="gene ID" value="Pp3c8_8670"/>
</dbReference>
<proteinExistence type="predicted"/>
<dbReference type="EMBL" id="ABEU02000008">
    <property type="status" value="NOT_ANNOTATED_CDS"/>
    <property type="molecule type" value="Genomic_DNA"/>
</dbReference>
<accession>A0A7I4EWL0</accession>
<name>A0A7I4EWL0_PHYPA</name>
<dbReference type="InParanoid" id="A0A7I4EWL0"/>